<dbReference type="PANTHER" id="PTHR42807">
    <property type="entry name" value="GLUTARYL-COA DEHYDROGENASE, MITOCHONDRIAL"/>
    <property type="match status" value="1"/>
</dbReference>
<keyword evidence="6" id="KW-0809">Transit peptide</keyword>
<evidence type="ECO:0000256" key="7">
    <source>
        <dbReference type="ARBA" id="ARBA00023002"/>
    </source>
</evidence>
<feature type="domain" description="Acyl-CoA oxidase/dehydrogenase middle" evidence="15">
    <location>
        <begin position="162"/>
        <end position="260"/>
    </location>
</feature>
<dbReference type="InterPro" id="IPR006091">
    <property type="entry name" value="Acyl-CoA_Oxase/DH_mid-dom"/>
</dbReference>
<dbReference type="GO" id="GO:0005743">
    <property type="term" value="C:mitochondrial inner membrane"/>
    <property type="evidence" value="ECO:0007669"/>
    <property type="project" value="TreeGrafter"/>
</dbReference>
<comment type="similarity">
    <text evidence="3 13">Belongs to the acyl-CoA dehydrogenase family.</text>
</comment>
<evidence type="ECO:0000256" key="6">
    <source>
        <dbReference type="ARBA" id="ARBA00022946"/>
    </source>
</evidence>
<evidence type="ECO:0000259" key="16">
    <source>
        <dbReference type="Pfam" id="PF02771"/>
    </source>
</evidence>
<dbReference type="FunFam" id="1.20.140.10:FF:000006">
    <property type="entry name" value="Glutaryl-CoA dehydrogenase, mitochondrial"/>
    <property type="match status" value="1"/>
</dbReference>
<dbReference type="EC" id="1.3.8.6" evidence="11"/>
<dbReference type="SUPFAM" id="SSF47203">
    <property type="entry name" value="Acyl-CoA dehydrogenase C-terminal domain-like"/>
    <property type="match status" value="1"/>
</dbReference>
<evidence type="ECO:0000256" key="13">
    <source>
        <dbReference type="RuleBase" id="RU362125"/>
    </source>
</evidence>
<reference evidence="17" key="1">
    <citation type="submission" date="2023-06" db="EMBL/GenBank/DDBJ databases">
        <title>Genome-scale phylogeny and comparative genomics of the fungal order Sordariales.</title>
        <authorList>
            <consortium name="Lawrence Berkeley National Laboratory"/>
            <person name="Hensen N."/>
            <person name="Bonometti L."/>
            <person name="Westerberg I."/>
            <person name="Brannstrom I.O."/>
            <person name="Guillou S."/>
            <person name="Cros-Aarteil S."/>
            <person name="Calhoun S."/>
            <person name="Haridas S."/>
            <person name="Kuo A."/>
            <person name="Mondo S."/>
            <person name="Pangilinan J."/>
            <person name="Riley R."/>
            <person name="Labutti K."/>
            <person name="Andreopoulos B."/>
            <person name="Lipzen A."/>
            <person name="Chen C."/>
            <person name="Yanf M."/>
            <person name="Daum C."/>
            <person name="Ng V."/>
            <person name="Clum A."/>
            <person name="Steindorff A."/>
            <person name="Ohm R."/>
            <person name="Martin F."/>
            <person name="Silar P."/>
            <person name="Natvig D."/>
            <person name="Lalanne C."/>
            <person name="Gautier V."/>
            <person name="Ament-Velasquez S.L."/>
            <person name="Kruys A."/>
            <person name="Hutchinson M.I."/>
            <person name="Powell A.J."/>
            <person name="Barry K."/>
            <person name="Miller A.N."/>
            <person name="Grigoriev I.V."/>
            <person name="Debuchy R."/>
            <person name="Gladieux P."/>
            <person name="Thoren M.H."/>
            <person name="Johannesson H."/>
        </authorList>
    </citation>
    <scope>NUCLEOTIDE SEQUENCE</scope>
    <source>
        <strain evidence="17">SMH4607-1</strain>
    </source>
</reference>
<accession>A0AA40B0U3</accession>
<dbReference type="InterPro" id="IPR052033">
    <property type="entry name" value="Glutaryl-CoA_DH_mitochondrial"/>
</dbReference>
<dbReference type="InterPro" id="IPR046373">
    <property type="entry name" value="Acyl-CoA_Oxase/DH_mid-dom_sf"/>
</dbReference>
<comment type="catalytic activity">
    <reaction evidence="12">
        <text>glutaryl-CoA + oxidized [electron-transfer flavoprotein] + 2 H(+) = (2E)-butenoyl-CoA + reduced [electron-transfer flavoprotein] + CO2</text>
        <dbReference type="Rhea" id="RHEA:13389"/>
        <dbReference type="Rhea" id="RHEA-COMP:10685"/>
        <dbReference type="Rhea" id="RHEA-COMP:10686"/>
        <dbReference type="ChEBI" id="CHEBI:15378"/>
        <dbReference type="ChEBI" id="CHEBI:16526"/>
        <dbReference type="ChEBI" id="CHEBI:57332"/>
        <dbReference type="ChEBI" id="CHEBI:57378"/>
        <dbReference type="ChEBI" id="CHEBI:57692"/>
        <dbReference type="ChEBI" id="CHEBI:58307"/>
        <dbReference type="EC" id="1.3.8.6"/>
    </reaction>
</comment>
<evidence type="ECO:0000256" key="2">
    <source>
        <dbReference type="ARBA" id="ARBA00004305"/>
    </source>
</evidence>
<evidence type="ECO:0000256" key="1">
    <source>
        <dbReference type="ARBA" id="ARBA00001974"/>
    </source>
</evidence>
<dbReference type="GO" id="GO:0004361">
    <property type="term" value="F:glutaryl-CoA dehydrogenase activity"/>
    <property type="evidence" value="ECO:0007669"/>
    <property type="project" value="UniProtKB-EC"/>
</dbReference>
<evidence type="ECO:0000256" key="5">
    <source>
        <dbReference type="ARBA" id="ARBA00022827"/>
    </source>
</evidence>
<dbReference type="Pfam" id="PF02770">
    <property type="entry name" value="Acyl-CoA_dh_M"/>
    <property type="match status" value="1"/>
</dbReference>
<comment type="pathway">
    <text evidence="9">Amino-acid metabolism; lysine degradation.</text>
</comment>
<keyword evidence="18" id="KW-1185">Reference proteome</keyword>
<dbReference type="SUPFAM" id="SSF56645">
    <property type="entry name" value="Acyl-CoA dehydrogenase NM domain-like"/>
    <property type="match status" value="1"/>
</dbReference>
<dbReference type="Gene3D" id="2.40.110.10">
    <property type="entry name" value="Butyryl-CoA Dehydrogenase, subunit A, domain 2"/>
    <property type="match status" value="1"/>
</dbReference>
<name>A0AA40B0U3_9PEZI</name>
<evidence type="ECO:0000313" key="17">
    <source>
        <dbReference type="EMBL" id="KAK0725432.1"/>
    </source>
</evidence>
<proteinExistence type="inferred from homology"/>
<dbReference type="AlphaFoldDB" id="A0AA40B0U3"/>
<evidence type="ECO:0000256" key="9">
    <source>
        <dbReference type="ARBA" id="ARBA00037899"/>
    </source>
</evidence>
<evidence type="ECO:0000259" key="14">
    <source>
        <dbReference type="Pfam" id="PF00441"/>
    </source>
</evidence>
<dbReference type="Pfam" id="PF00441">
    <property type="entry name" value="Acyl-CoA_dh_1"/>
    <property type="match status" value="1"/>
</dbReference>
<dbReference type="InterPro" id="IPR009075">
    <property type="entry name" value="AcylCo_DH/oxidase_C"/>
</dbReference>
<dbReference type="InterPro" id="IPR037069">
    <property type="entry name" value="AcylCoA_DH/ox_N_sf"/>
</dbReference>
<dbReference type="FunFam" id="1.10.540.10:FF:000003">
    <property type="entry name" value="glutaryl-CoA dehydrogenase, mitochondrial"/>
    <property type="match status" value="1"/>
</dbReference>
<dbReference type="Gene3D" id="1.10.540.10">
    <property type="entry name" value="Acyl-CoA dehydrogenase/oxidase, N-terminal domain"/>
    <property type="match status" value="1"/>
</dbReference>
<dbReference type="Gene3D" id="1.20.140.10">
    <property type="entry name" value="Butyryl-CoA Dehydrogenase, subunit A, domain 3"/>
    <property type="match status" value="1"/>
</dbReference>
<dbReference type="InterPro" id="IPR009100">
    <property type="entry name" value="AcylCoA_DH/oxidase_NM_dom_sf"/>
</dbReference>
<protein>
    <recommendedName>
        <fullName evidence="11">glutaryl-CoA dehydrogenase (ETF)</fullName>
        <ecNumber evidence="11">1.3.8.6</ecNumber>
    </recommendedName>
</protein>
<dbReference type="GO" id="GO:0005759">
    <property type="term" value="C:mitochondrial matrix"/>
    <property type="evidence" value="ECO:0007669"/>
    <property type="project" value="UniProtKB-SubCell"/>
</dbReference>
<keyword evidence="4 13" id="KW-0285">Flavoprotein</keyword>
<dbReference type="PANTHER" id="PTHR42807:SF1">
    <property type="entry name" value="GLUTARYL-COA DEHYDROGENASE, MITOCHONDRIAL"/>
    <property type="match status" value="1"/>
</dbReference>
<gene>
    <name evidence="17" type="ORF">B0H67DRAFT_481663</name>
</gene>
<evidence type="ECO:0000313" key="18">
    <source>
        <dbReference type="Proteomes" id="UP001172102"/>
    </source>
</evidence>
<dbReference type="GO" id="GO:0046949">
    <property type="term" value="P:fatty-acyl-CoA biosynthetic process"/>
    <property type="evidence" value="ECO:0007669"/>
    <property type="project" value="TreeGrafter"/>
</dbReference>
<dbReference type="InterPro" id="IPR036250">
    <property type="entry name" value="AcylCo_DH-like_C"/>
</dbReference>
<dbReference type="GO" id="GO:0000062">
    <property type="term" value="F:fatty-acyl-CoA binding"/>
    <property type="evidence" value="ECO:0007669"/>
    <property type="project" value="TreeGrafter"/>
</dbReference>
<evidence type="ECO:0000259" key="15">
    <source>
        <dbReference type="Pfam" id="PF02770"/>
    </source>
</evidence>
<organism evidence="17 18">
    <name type="scientific">Lasiosphaeris hirsuta</name>
    <dbReference type="NCBI Taxonomy" id="260670"/>
    <lineage>
        <taxon>Eukaryota</taxon>
        <taxon>Fungi</taxon>
        <taxon>Dikarya</taxon>
        <taxon>Ascomycota</taxon>
        <taxon>Pezizomycotina</taxon>
        <taxon>Sordariomycetes</taxon>
        <taxon>Sordariomycetidae</taxon>
        <taxon>Sordariales</taxon>
        <taxon>Lasiosphaeriaceae</taxon>
        <taxon>Lasiosphaeris</taxon>
    </lineage>
</organism>
<evidence type="ECO:0000256" key="4">
    <source>
        <dbReference type="ARBA" id="ARBA00022630"/>
    </source>
</evidence>
<dbReference type="GO" id="GO:0050660">
    <property type="term" value="F:flavin adenine dinucleotide binding"/>
    <property type="evidence" value="ECO:0007669"/>
    <property type="project" value="InterPro"/>
</dbReference>
<evidence type="ECO:0000256" key="8">
    <source>
        <dbReference type="ARBA" id="ARBA00023128"/>
    </source>
</evidence>
<sequence length="427" mass="46819">MSRFLSRSCPRWLLPRTLAPRAIRSYASTSTPEFDWQDPLGSKNLLTEEELAVSETAERYCQEQLLPRVLQAYRDENYDPLILREMGELGLLGATIEGYGCAGVSTVAGGLITRAVERVDSGYRSAMSVQSSLVMGPIADFGTAEQKERYLPQMVQGKLLGAFGLTEPNHGSDPGSMETTAREHPTKKGYYLLSGAKTWITNSPIADVLLVWAKLQATGKIRGFLVDRRDCPTGTLETPAIKNKNGLRASITGMIQLDDCPVPHENMFPEVEGLRGPFTCLNSARYGIALGTMGALEDCIEMARTYALERKQFKNNPIAKYQLVQKKLADAATDAAYGTLVAIQVGRLKDQGKATPEMISMIKRQNCDKALQNARVLQEIFGGNAVSDEYGIGRHVANLFVTQTYEGQSDIHSLILGRAITGLQAFV</sequence>
<dbReference type="Pfam" id="PF02771">
    <property type="entry name" value="Acyl-CoA_dh_N"/>
    <property type="match status" value="1"/>
</dbReference>
<dbReference type="GO" id="GO:0033539">
    <property type="term" value="P:fatty acid beta-oxidation using acyl-CoA dehydrogenase"/>
    <property type="evidence" value="ECO:0007669"/>
    <property type="project" value="TreeGrafter"/>
</dbReference>
<dbReference type="EMBL" id="JAUKUA010000002">
    <property type="protein sequence ID" value="KAK0725432.1"/>
    <property type="molecule type" value="Genomic_DNA"/>
</dbReference>
<comment type="cofactor">
    <cofactor evidence="1 13">
        <name>FAD</name>
        <dbReference type="ChEBI" id="CHEBI:57692"/>
    </cofactor>
</comment>
<dbReference type="InterPro" id="IPR013786">
    <property type="entry name" value="AcylCoA_DH/ox_N"/>
</dbReference>
<evidence type="ECO:0000256" key="12">
    <source>
        <dbReference type="ARBA" id="ARBA00049493"/>
    </source>
</evidence>
<keyword evidence="8" id="KW-0496">Mitochondrion</keyword>
<comment type="subcellular location">
    <subcellularLocation>
        <location evidence="2">Mitochondrion matrix</location>
    </subcellularLocation>
</comment>
<comment type="caution">
    <text evidence="17">The sequence shown here is derived from an EMBL/GenBank/DDBJ whole genome shotgun (WGS) entry which is preliminary data.</text>
</comment>
<evidence type="ECO:0000256" key="3">
    <source>
        <dbReference type="ARBA" id="ARBA00009347"/>
    </source>
</evidence>
<comment type="pathway">
    <text evidence="10">Amino-acid metabolism; tryptophan metabolism.</text>
</comment>
<keyword evidence="5 13" id="KW-0274">FAD</keyword>
<keyword evidence="7 13" id="KW-0560">Oxidoreductase</keyword>
<feature type="domain" description="Acyl-CoA dehydrogenase/oxidase C-terminal" evidence="14">
    <location>
        <begin position="273"/>
        <end position="420"/>
    </location>
</feature>
<feature type="domain" description="Acyl-CoA dehydrogenase/oxidase N-terminal" evidence="16">
    <location>
        <begin position="47"/>
        <end position="158"/>
    </location>
</feature>
<evidence type="ECO:0000256" key="10">
    <source>
        <dbReference type="ARBA" id="ARBA00037927"/>
    </source>
</evidence>
<dbReference type="FunFam" id="2.40.110.10:FF:000008">
    <property type="entry name" value="Glutaryl-CoA dehydrogenase, mitochondrial"/>
    <property type="match status" value="1"/>
</dbReference>
<evidence type="ECO:0000256" key="11">
    <source>
        <dbReference type="ARBA" id="ARBA00039033"/>
    </source>
</evidence>
<dbReference type="Proteomes" id="UP001172102">
    <property type="component" value="Unassembled WGS sequence"/>
</dbReference>
<dbReference type="CDD" id="cd01151">
    <property type="entry name" value="GCD"/>
    <property type="match status" value="1"/>
</dbReference>